<sequence>MQRDDHLGAVAGHCLVYCVVDHFPDEVMQTSKTGGTDVHAWAFANRVETFKNLDVFCAISGGAGCCRLCGFAGGHQLLATCEDGKNEELRGINNTLKSTNYFVRVLRFTRTSMPTMVLAVADESDASSCGSRNLICVAHDASSTSTCNRWFSIFIGVTCAATCSPTKIAQSAKTLLMVSADSEPSRPSSKLSCSPRVPMFSNEGISSSGKCGRLVMVIEMCTRRRCRGRWRPRQCGLYGLGVPRPATALRL</sequence>
<protein>
    <submittedName>
        <fullName evidence="1">Unannotated protein</fullName>
    </submittedName>
</protein>
<evidence type="ECO:0000313" key="1">
    <source>
        <dbReference type="EMBL" id="CAB4713751.1"/>
    </source>
</evidence>
<organism evidence="1">
    <name type="scientific">freshwater metagenome</name>
    <dbReference type="NCBI Taxonomy" id="449393"/>
    <lineage>
        <taxon>unclassified sequences</taxon>
        <taxon>metagenomes</taxon>
        <taxon>ecological metagenomes</taxon>
    </lineage>
</organism>
<gene>
    <name evidence="1" type="ORF">UFOPK2657_00644</name>
</gene>
<dbReference type="EMBL" id="CAEZYG010000101">
    <property type="protein sequence ID" value="CAB4713751.1"/>
    <property type="molecule type" value="Genomic_DNA"/>
</dbReference>
<name>A0A6J6QPM8_9ZZZZ</name>
<dbReference type="AlphaFoldDB" id="A0A6J6QPM8"/>
<accession>A0A6J6QPM8</accession>
<reference evidence="1" key="1">
    <citation type="submission" date="2020-05" db="EMBL/GenBank/DDBJ databases">
        <authorList>
            <person name="Chiriac C."/>
            <person name="Salcher M."/>
            <person name="Ghai R."/>
            <person name="Kavagutti S V."/>
        </authorList>
    </citation>
    <scope>NUCLEOTIDE SEQUENCE</scope>
</reference>
<proteinExistence type="predicted"/>